<evidence type="ECO:0000256" key="1">
    <source>
        <dbReference type="ARBA" id="ARBA00001946"/>
    </source>
</evidence>
<dbReference type="EC" id="3.1.3.71" evidence="3 8"/>
<reference evidence="9" key="1">
    <citation type="submission" date="2020-09" db="EMBL/GenBank/DDBJ databases">
        <title>Draft Genome Sequence of Paenibacillus sp. WST5.</title>
        <authorList>
            <person name="Bao Z."/>
        </authorList>
    </citation>
    <scope>NUCLEOTIDE SEQUENCE</scope>
    <source>
        <strain evidence="9">WST5</strain>
    </source>
</reference>
<sequence>MQIDVVANIGEARTDEFIHKTVIVIDVLRATSTMIAALGNGCKAVVPVETVLQAKELQKPGDLLGGERFCKKIPGFDFGNSPNEYTRSAVQGKRIILTTTNGTRGIQKAMKADHVLAGALTNGGACAKAAVNFKRDIVIICAGTQDVFSLEDGLCAGLILEEIGKIAGVKNLAINDFGLAMRSCYAQAKDTLLDTLLMCANGKRLSKLGFQEDLVTCAKVNDTIHVPVLDRDQMVLLPF</sequence>
<evidence type="ECO:0000256" key="2">
    <source>
        <dbReference type="ARBA" id="ARBA00009997"/>
    </source>
</evidence>
<dbReference type="Proteomes" id="UP000650466">
    <property type="component" value="Unassembled WGS sequence"/>
</dbReference>
<evidence type="ECO:0000256" key="8">
    <source>
        <dbReference type="HAMAP-Rule" id="MF_00490"/>
    </source>
</evidence>
<accession>A0A926KMT8</accession>
<dbReference type="FunFam" id="3.90.1560.10:FF:000001">
    <property type="entry name" value="Probable 2-phosphosulfolactate phosphatase"/>
    <property type="match status" value="1"/>
</dbReference>
<dbReference type="RefSeq" id="WP_188174507.1">
    <property type="nucleotide sequence ID" value="NZ_JACVVD010000003.1"/>
</dbReference>
<protein>
    <recommendedName>
        <fullName evidence="4 8">Probable 2-phosphosulfolactate phosphatase</fullName>
        <ecNumber evidence="3 8">3.1.3.71</ecNumber>
    </recommendedName>
</protein>
<evidence type="ECO:0000256" key="5">
    <source>
        <dbReference type="ARBA" id="ARBA00022801"/>
    </source>
</evidence>
<dbReference type="InterPro" id="IPR036702">
    <property type="entry name" value="ComB-like_sf"/>
</dbReference>
<evidence type="ECO:0000256" key="7">
    <source>
        <dbReference type="ARBA" id="ARBA00033711"/>
    </source>
</evidence>
<dbReference type="AlphaFoldDB" id="A0A926KMT8"/>
<comment type="caution">
    <text evidence="9">The sequence shown here is derived from an EMBL/GenBank/DDBJ whole genome shotgun (WGS) entry which is preliminary data.</text>
</comment>
<evidence type="ECO:0000256" key="4">
    <source>
        <dbReference type="ARBA" id="ARBA00021948"/>
    </source>
</evidence>
<evidence type="ECO:0000256" key="3">
    <source>
        <dbReference type="ARBA" id="ARBA00012953"/>
    </source>
</evidence>
<keyword evidence="6 8" id="KW-0460">Magnesium</keyword>
<comment type="similarity">
    <text evidence="2 8">Belongs to the ComB family.</text>
</comment>
<dbReference type="GO" id="GO:0050545">
    <property type="term" value="F:sulfopyruvate decarboxylase activity"/>
    <property type="evidence" value="ECO:0007669"/>
    <property type="project" value="TreeGrafter"/>
</dbReference>
<evidence type="ECO:0000313" key="10">
    <source>
        <dbReference type="Proteomes" id="UP000650466"/>
    </source>
</evidence>
<organism evidence="9 10">
    <name type="scientific">Paenibacillus sedimenti</name>
    <dbReference type="NCBI Taxonomy" id="2770274"/>
    <lineage>
        <taxon>Bacteria</taxon>
        <taxon>Bacillati</taxon>
        <taxon>Bacillota</taxon>
        <taxon>Bacilli</taxon>
        <taxon>Bacillales</taxon>
        <taxon>Paenibacillaceae</taxon>
        <taxon>Paenibacillus</taxon>
    </lineage>
</organism>
<evidence type="ECO:0000313" key="9">
    <source>
        <dbReference type="EMBL" id="MBD0380734.1"/>
    </source>
</evidence>
<dbReference type="Pfam" id="PF04029">
    <property type="entry name" value="2-ph_phosp"/>
    <property type="match status" value="1"/>
</dbReference>
<gene>
    <name evidence="8" type="primary">comB</name>
    <name evidence="9" type="ORF">ICC18_11455</name>
</gene>
<name>A0A926KMT8_9BACL</name>
<dbReference type="GO" id="GO:0000287">
    <property type="term" value="F:magnesium ion binding"/>
    <property type="evidence" value="ECO:0007669"/>
    <property type="project" value="UniProtKB-UniRule"/>
</dbReference>
<dbReference type="HAMAP" id="MF_00490">
    <property type="entry name" value="ComB"/>
    <property type="match status" value="1"/>
</dbReference>
<dbReference type="PANTHER" id="PTHR37311">
    <property type="entry name" value="2-PHOSPHOSULFOLACTATE PHOSPHATASE-RELATED"/>
    <property type="match status" value="1"/>
</dbReference>
<dbReference type="PANTHER" id="PTHR37311:SF1">
    <property type="entry name" value="2-PHOSPHOSULFOLACTATE PHOSPHATASE-RELATED"/>
    <property type="match status" value="1"/>
</dbReference>
<comment type="catalytic activity">
    <reaction evidence="7 8">
        <text>(2R)-O-phospho-3-sulfolactate + H2O = (2R)-3-sulfolactate + phosphate</text>
        <dbReference type="Rhea" id="RHEA:23416"/>
        <dbReference type="ChEBI" id="CHEBI:15377"/>
        <dbReference type="ChEBI" id="CHEBI:15597"/>
        <dbReference type="ChEBI" id="CHEBI:43474"/>
        <dbReference type="ChEBI" id="CHEBI:58738"/>
        <dbReference type="EC" id="3.1.3.71"/>
    </reaction>
</comment>
<comment type="cofactor">
    <cofactor evidence="1 8">
        <name>Mg(2+)</name>
        <dbReference type="ChEBI" id="CHEBI:18420"/>
    </cofactor>
</comment>
<dbReference type="SUPFAM" id="SSF142823">
    <property type="entry name" value="ComB-like"/>
    <property type="match status" value="1"/>
</dbReference>
<evidence type="ECO:0000256" key="6">
    <source>
        <dbReference type="ARBA" id="ARBA00022842"/>
    </source>
</evidence>
<keyword evidence="5 8" id="KW-0378">Hydrolase</keyword>
<dbReference type="GO" id="GO:0050532">
    <property type="term" value="F:2-phosphosulfolactate phosphatase activity"/>
    <property type="evidence" value="ECO:0007669"/>
    <property type="project" value="UniProtKB-UniRule"/>
</dbReference>
<keyword evidence="10" id="KW-1185">Reference proteome</keyword>
<dbReference type="InterPro" id="IPR005238">
    <property type="entry name" value="ComB-like"/>
</dbReference>
<dbReference type="Gene3D" id="3.90.1560.10">
    <property type="entry name" value="ComB-like"/>
    <property type="match status" value="1"/>
</dbReference>
<dbReference type="EMBL" id="JACVVD010000003">
    <property type="protein sequence ID" value="MBD0380734.1"/>
    <property type="molecule type" value="Genomic_DNA"/>
</dbReference>
<proteinExistence type="inferred from homology"/>